<reference evidence="1 2" key="1">
    <citation type="journal article" date="2011" name="J. Genet. Genomics">
        <title>Unraveling the Acidithiobacillus caldus complete genome and its central metabolisms for carbon assimilation.</title>
        <authorList>
            <person name="You X.Y."/>
            <person name="Guo X."/>
            <person name="Zheng H.J."/>
            <person name="Zhang M.J."/>
            <person name="Liu L.J."/>
            <person name="Zhu Y.Q."/>
            <person name="Zhu B."/>
            <person name="Wang S.Y."/>
            <person name="Zhao G.P."/>
            <person name="Poetsch A."/>
            <person name="Jiang C.Y."/>
            <person name="Liu S.J."/>
        </authorList>
    </citation>
    <scope>NUCLEOTIDE SEQUENCE [LARGE SCALE GENOMIC DNA]</scope>
    <source>
        <strain evidence="1 2">SM-1</strain>
    </source>
</reference>
<organism evidence="1 2">
    <name type="scientific">Acidithiobacillus caldus (strain SM-1)</name>
    <dbReference type="NCBI Taxonomy" id="990288"/>
    <lineage>
        <taxon>Bacteria</taxon>
        <taxon>Pseudomonadati</taxon>
        <taxon>Pseudomonadota</taxon>
        <taxon>Acidithiobacillia</taxon>
        <taxon>Acidithiobacillales</taxon>
        <taxon>Acidithiobacillaceae</taxon>
        <taxon>Acidithiobacillus</taxon>
    </lineage>
</organism>
<dbReference type="STRING" id="990288.Atc_2109"/>
<keyword evidence="2" id="KW-1185">Reference proteome</keyword>
<protein>
    <submittedName>
        <fullName evidence="1">Uncharacterized protein</fullName>
    </submittedName>
</protein>
<dbReference type="Proteomes" id="UP000006135">
    <property type="component" value="Chromosome"/>
</dbReference>
<gene>
    <name evidence="1" type="ordered locus">Atc_2109</name>
</gene>
<evidence type="ECO:0000313" key="1">
    <source>
        <dbReference type="EMBL" id="AEK58757.1"/>
    </source>
</evidence>
<proteinExistence type="predicted"/>
<accession>F9ZRX3</accession>
<dbReference type="KEGG" id="acu:Atc_2109"/>
<name>F9ZRX3_ACICS</name>
<dbReference type="HOGENOM" id="CLU_3094477_0_0_6"/>
<dbReference type="AlphaFoldDB" id="F9ZRX3"/>
<sequence length="51" mass="5769">MRSAVGYYENATLLVEAADEEFDLPDGGLDNETHWVWDEAVDAIMSLEDHQ</sequence>
<evidence type="ECO:0000313" key="2">
    <source>
        <dbReference type="Proteomes" id="UP000006135"/>
    </source>
</evidence>
<dbReference type="EMBL" id="CP002573">
    <property type="protein sequence ID" value="AEK58757.1"/>
    <property type="molecule type" value="Genomic_DNA"/>
</dbReference>